<dbReference type="Proteomes" id="UP000595046">
    <property type="component" value="Chromosome"/>
</dbReference>
<dbReference type="SMART" id="SM00014">
    <property type="entry name" value="acidPPc"/>
    <property type="match status" value="1"/>
</dbReference>
<feature type="region of interest" description="Disordered" evidence="1">
    <location>
        <begin position="1"/>
        <end position="52"/>
    </location>
</feature>
<dbReference type="InterPro" id="IPR000326">
    <property type="entry name" value="PAP2/HPO"/>
</dbReference>
<proteinExistence type="predicted"/>
<feature type="transmembrane region" description="Helical" evidence="2">
    <location>
        <begin position="64"/>
        <end position="85"/>
    </location>
</feature>
<keyword evidence="5" id="KW-1185">Reference proteome</keyword>
<dbReference type="Pfam" id="PF01569">
    <property type="entry name" value="PAP2"/>
    <property type="match status" value="1"/>
</dbReference>
<sequence length="272" mass="28790">MRVLRNSTPDSRPEPGSPQDRFGRALAHAPHRSGDRRLHTPRGLRNAGRYGRSGTFPPVPGRSVFHLTLCALCCVLFALVTWQVAVGGPLVGADMWLGNALQRTSPPDAVAEACADLGNLVVAVPVLVAAMTYALVTGGARRWLPPLCLALALAFTALAVTVVKLWLGRPGPPGGTNYYPSGHTATAAVAFGGAALLFSLTVRRPPYWPLPAAAALLTLACSAGLVWRGYHWPLDVVASWCLSWVVLTSAAALMLRGLRRQRPGKGGAPQRS</sequence>
<protein>
    <submittedName>
        <fullName evidence="4">Phosphatase PAP2 family protein</fullName>
    </submittedName>
</protein>
<keyword evidence="2" id="KW-0472">Membrane</keyword>
<accession>A0A7T1TCJ8</accession>
<feature type="transmembrane region" description="Helical" evidence="2">
    <location>
        <begin position="117"/>
        <end position="136"/>
    </location>
</feature>
<evidence type="ECO:0000313" key="5">
    <source>
        <dbReference type="Proteomes" id="UP000595046"/>
    </source>
</evidence>
<name>A0A7T1TCJ8_9ACTN</name>
<evidence type="ECO:0000259" key="3">
    <source>
        <dbReference type="SMART" id="SM00014"/>
    </source>
</evidence>
<keyword evidence="2" id="KW-0812">Transmembrane</keyword>
<gene>
    <name evidence="4" type="ORF">G4Z16_07640</name>
</gene>
<dbReference type="EMBL" id="CP048882">
    <property type="protein sequence ID" value="QPP10499.1"/>
    <property type="molecule type" value="Genomic_DNA"/>
</dbReference>
<dbReference type="InterPro" id="IPR036938">
    <property type="entry name" value="PAP2/HPO_sf"/>
</dbReference>
<feature type="transmembrane region" description="Helical" evidence="2">
    <location>
        <begin position="210"/>
        <end position="230"/>
    </location>
</feature>
<feature type="transmembrane region" description="Helical" evidence="2">
    <location>
        <begin position="143"/>
        <end position="166"/>
    </location>
</feature>
<dbReference type="KEGG" id="sbat:G4Z16_07640"/>
<reference evidence="5" key="1">
    <citation type="submission" date="2020-02" db="EMBL/GenBank/DDBJ databases">
        <title>Streptomyces sp. ASO4wet.</title>
        <authorList>
            <person name="Risdian C."/>
            <person name="Landwehr W."/>
            <person name="Schupp P."/>
            <person name="Wink J."/>
        </authorList>
    </citation>
    <scope>NUCLEOTIDE SEQUENCE [LARGE SCALE GENOMIC DNA]</scope>
    <source>
        <strain evidence="5">ASO4wet</strain>
    </source>
</reference>
<evidence type="ECO:0000256" key="1">
    <source>
        <dbReference type="SAM" id="MobiDB-lite"/>
    </source>
</evidence>
<evidence type="ECO:0000313" key="4">
    <source>
        <dbReference type="EMBL" id="QPP10499.1"/>
    </source>
</evidence>
<feature type="transmembrane region" description="Helical" evidence="2">
    <location>
        <begin position="236"/>
        <end position="255"/>
    </location>
</feature>
<organism evidence="4 5">
    <name type="scientific">Streptomyces bathyalis</name>
    <dbReference type="NCBI Taxonomy" id="2710756"/>
    <lineage>
        <taxon>Bacteria</taxon>
        <taxon>Bacillati</taxon>
        <taxon>Actinomycetota</taxon>
        <taxon>Actinomycetes</taxon>
        <taxon>Kitasatosporales</taxon>
        <taxon>Streptomycetaceae</taxon>
        <taxon>Streptomyces</taxon>
    </lineage>
</organism>
<feature type="transmembrane region" description="Helical" evidence="2">
    <location>
        <begin position="178"/>
        <end position="198"/>
    </location>
</feature>
<evidence type="ECO:0000256" key="2">
    <source>
        <dbReference type="SAM" id="Phobius"/>
    </source>
</evidence>
<keyword evidence="2" id="KW-1133">Transmembrane helix</keyword>
<dbReference type="SUPFAM" id="SSF48317">
    <property type="entry name" value="Acid phosphatase/Vanadium-dependent haloperoxidase"/>
    <property type="match status" value="1"/>
</dbReference>
<dbReference type="AlphaFoldDB" id="A0A7T1TCJ8"/>
<feature type="domain" description="Phosphatidic acid phosphatase type 2/haloperoxidase" evidence="3">
    <location>
        <begin position="147"/>
        <end position="251"/>
    </location>
</feature>
<feature type="compositionally biased region" description="Polar residues" evidence="1">
    <location>
        <begin position="1"/>
        <end position="10"/>
    </location>
</feature>
<dbReference type="Gene3D" id="1.20.144.10">
    <property type="entry name" value="Phosphatidic acid phosphatase type 2/haloperoxidase"/>
    <property type="match status" value="1"/>
</dbReference>